<keyword evidence="1" id="KW-0732">Signal</keyword>
<dbReference type="AlphaFoldDB" id="A0A9P5Q133"/>
<evidence type="ECO:0000313" key="2">
    <source>
        <dbReference type="EMBL" id="KAF9072838.1"/>
    </source>
</evidence>
<gene>
    <name evidence="2" type="ORF">BDP27DRAFT_1319484</name>
</gene>
<feature type="non-terminal residue" evidence="2">
    <location>
        <position position="1"/>
    </location>
</feature>
<accession>A0A9P5Q133</accession>
<organism evidence="2 3">
    <name type="scientific">Rhodocollybia butyracea</name>
    <dbReference type="NCBI Taxonomy" id="206335"/>
    <lineage>
        <taxon>Eukaryota</taxon>
        <taxon>Fungi</taxon>
        <taxon>Dikarya</taxon>
        <taxon>Basidiomycota</taxon>
        <taxon>Agaricomycotina</taxon>
        <taxon>Agaricomycetes</taxon>
        <taxon>Agaricomycetidae</taxon>
        <taxon>Agaricales</taxon>
        <taxon>Marasmiineae</taxon>
        <taxon>Omphalotaceae</taxon>
        <taxon>Rhodocollybia</taxon>
    </lineage>
</organism>
<keyword evidence="3" id="KW-1185">Reference proteome</keyword>
<feature type="signal peptide" evidence="1">
    <location>
        <begin position="1"/>
        <end position="16"/>
    </location>
</feature>
<comment type="caution">
    <text evidence="2">The sequence shown here is derived from an EMBL/GenBank/DDBJ whole genome shotgun (WGS) entry which is preliminary data.</text>
</comment>
<evidence type="ECO:0000256" key="1">
    <source>
        <dbReference type="SAM" id="SignalP"/>
    </source>
</evidence>
<reference evidence="2" key="1">
    <citation type="submission" date="2020-11" db="EMBL/GenBank/DDBJ databases">
        <authorList>
            <consortium name="DOE Joint Genome Institute"/>
            <person name="Ahrendt S."/>
            <person name="Riley R."/>
            <person name="Andreopoulos W."/>
            <person name="Labutti K."/>
            <person name="Pangilinan J."/>
            <person name="Ruiz-Duenas F.J."/>
            <person name="Barrasa J.M."/>
            <person name="Sanchez-Garcia M."/>
            <person name="Camarero S."/>
            <person name="Miyauchi S."/>
            <person name="Serrano A."/>
            <person name="Linde D."/>
            <person name="Babiker R."/>
            <person name="Drula E."/>
            <person name="Ayuso-Fernandez I."/>
            <person name="Pacheco R."/>
            <person name="Padilla G."/>
            <person name="Ferreira P."/>
            <person name="Barriuso J."/>
            <person name="Kellner H."/>
            <person name="Castanera R."/>
            <person name="Alfaro M."/>
            <person name="Ramirez L."/>
            <person name="Pisabarro A.G."/>
            <person name="Kuo A."/>
            <person name="Tritt A."/>
            <person name="Lipzen A."/>
            <person name="He G."/>
            <person name="Yan M."/>
            <person name="Ng V."/>
            <person name="Cullen D."/>
            <person name="Martin F."/>
            <person name="Rosso M.-N."/>
            <person name="Henrissat B."/>
            <person name="Hibbett D."/>
            <person name="Martinez A.T."/>
            <person name="Grigoriev I.V."/>
        </authorList>
    </citation>
    <scope>NUCLEOTIDE SEQUENCE</scope>
    <source>
        <strain evidence="2">AH 40177</strain>
    </source>
</reference>
<dbReference type="Proteomes" id="UP000772434">
    <property type="component" value="Unassembled WGS sequence"/>
</dbReference>
<feature type="chain" id="PRO_5040318692" evidence="1">
    <location>
        <begin position="17"/>
        <end position="155"/>
    </location>
</feature>
<proteinExistence type="predicted"/>
<evidence type="ECO:0000313" key="3">
    <source>
        <dbReference type="Proteomes" id="UP000772434"/>
    </source>
</evidence>
<protein>
    <submittedName>
        <fullName evidence="2">Uncharacterized protein</fullName>
    </submittedName>
</protein>
<name>A0A9P5Q133_9AGAR</name>
<dbReference type="OrthoDB" id="2340858at2759"/>
<sequence>MLLYFLLFVLLGLNLHEEDSVTGLLAAPVCFYSDTDMVFFYEGKIYVPVNDSIFTIKSLPEPKKEYKNEKFTAKPPVWVLVDWEGDKNVSSELIKGSGDIFIVQPTLPNFPARCQTWVRSRDAIEIGLPLWNRELLHQGWKSQKEQHDFEERIIY</sequence>
<dbReference type="EMBL" id="JADNRY010000021">
    <property type="protein sequence ID" value="KAF9072838.1"/>
    <property type="molecule type" value="Genomic_DNA"/>
</dbReference>